<dbReference type="NCBIfam" id="TIGR00063">
    <property type="entry name" value="folE"/>
    <property type="match status" value="1"/>
</dbReference>
<evidence type="ECO:0000256" key="4">
    <source>
        <dbReference type="ARBA" id="ARBA00022801"/>
    </source>
</evidence>
<dbReference type="NCBIfam" id="NF006826">
    <property type="entry name" value="PRK09347.1-3"/>
    <property type="match status" value="1"/>
</dbReference>
<dbReference type="PANTHER" id="PTHR11109">
    <property type="entry name" value="GTP CYCLOHYDROLASE I"/>
    <property type="match status" value="1"/>
</dbReference>
<dbReference type="SUPFAM" id="SSF55620">
    <property type="entry name" value="Tetrahydrobiopterin biosynthesis enzymes-like"/>
    <property type="match status" value="1"/>
</dbReference>
<dbReference type="EC" id="3.5.4.16" evidence="3"/>
<evidence type="ECO:0000313" key="7">
    <source>
        <dbReference type="EMBL" id="CAB4180528.1"/>
    </source>
</evidence>
<evidence type="ECO:0000313" key="8">
    <source>
        <dbReference type="EMBL" id="CAB4190723.1"/>
    </source>
</evidence>
<comment type="pathway">
    <text evidence="2">Cofactor biosynthesis; 7,8-dihydroneopterin triphosphate biosynthesis; 7,8-dihydroneopterin triphosphate from GTP: step 1/1.</text>
</comment>
<comment type="catalytic activity">
    <reaction evidence="1">
        <text>GTP + H2O = 7,8-dihydroneopterin 3'-triphosphate + formate + H(+)</text>
        <dbReference type="Rhea" id="RHEA:17473"/>
        <dbReference type="ChEBI" id="CHEBI:15377"/>
        <dbReference type="ChEBI" id="CHEBI:15378"/>
        <dbReference type="ChEBI" id="CHEBI:15740"/>
        <dbReference type="ChEBI" id="CHEBI:37565"/>
        <dbReference type="ChEBI" id="CHEBI:58462"/>
        <dbReference type="EC" id="3.5.4.16"/>
    </reaction>
</comment>
<evidence type="ECO:0000313" key="9">
    <source>
        <dbReference type="EMBL" id="CAB4221857.1"/>
    </source>
</evidence>
<accession>A0A6J5MIK8</accession>
<dbReference type="NCBIfam" id="NF006825">
    <property type="entry name" value="PRK09347.1-2"/>
    <property type="match status" value="1"/>
</dbReference>
<organism evidence="6">
    <name type="scientific">uncultured Caudovirales phage</name>
    <dbReference type="NCBI Taxonomy" id="2100421"/>
    <lineage>
        <taxon>Viruses</taxon>
        <taxon>Duplodnaviria</taxon>
        <taxon>Heunggongvirae</taxon>
        <taxon>Uroviricota</taxon>
        <taxon>Caudoviricetes</taxon>
        <taxon>Peduoviridae</taxon>
        <taxon>Maltschvirus</taxon>
        <taxon>Maltschvirus maltsch</taxon>
    </lineage>
</organism>
<name>A0A6J5MIK8_9CAUD</name>
<evidence type="ECO:0000259" key="5">
    <source>
        <dbReference type="Pfam" id="PF01227"/>
    </source>
</evidence>
<dbReference type="InterPro" id="IPR043133">
    <property type="entry name" value="GTP-CH-I_C/QueF"/>
</dbReference>
<protein>
    <recommendedName>
        <fullName evidence="3">GTP cyclohydrolase I</fullName>
        <ecNumber evidence="3">3.5.4.16</ecNumber>
    </recommendedName>
</protein>
<dbReference type="GO" id="GO:0003934">
    <property type="term" value="F:GTP cyclohydrolase I activity"/>
    <property type="evidence" value="ECO:0007669"/>
    <property type="project" value="UniProtKB-EC"/>
</dbReference>
<dbReference type="InterPro" id="IPR043134">
    <property type="entry name" value="GTP-CH-I_N"/>
</dbReference>
<dbReference type="EMBL" id="LR796439">
    <property type="protein sequence ID" value="CAB4144936.1"/>
    <property type="molecule type" value="Genomic_DNA"/>
</dbReference>
<dbReference type="HAMAP" id="MF_00223">
    <property type="entry name" value="FolE"/>
    <property type="match status" value="1"/>
</dbReference>
<dbReference type="Gene3D" id="1.10.286.10">
    <property type="match status" value="1"/>
</dbReference>
<reference evidence="6" key="1">
    <citation type="submission" date="2020-04" db="EMBL/GenBank/DDBJ databases">
        <authorList>
            <person name="Chiriac C."/>
            <person name="Salcher M."/>
            <person name="Ghai R."/>
            <person name="Kavagutti S V."/>
        </authorList>
    </citation>
    <scope>NUCLEOTIDE SEQUENCE</scope>
</reference>
<dbReference type="GO" id="GO:0046654">
    <property type="term" value="P:tetrahydrofolate biosynthetic process"/>
    <property type="evidence" value="ECO:0007669"/>
    <property type="project" value="InterPro"/>
</dbReference>
<dbReference type="UniPathway" id="UPA00848">
    <property type="reaction ID" value="UER00151"/>
</dbReference>
<proteinExistence type="inferred from homology"/>
<dbReference type="FunFam" id="3.30.1130.10:FF:000001">
    <property type="entry name" value="GTP cyclohydrolase 1"/>
    <property type="match status" value="1"/>
</dbReference>
<dbReference type="GO" id="GO:0008270">
    <property type="term" value="F:zinc ion binding"/>
    <property type="evidence" value="ECO:0007669"/>
    <property type="project" value="TreeGrafter"/>
</dbReference>
<dbReference type="InterPro" id="IPR001474">
    <property type="entry name" value="GTP_CycHdrlase_I"/>
</dbReference>
<evidence type="ECO:0000256" key="3">
    <source>
        <dbReference type="ARBA" id="ARBA00012715"/>
    </source>
</evidence>
<dbReference type="EMBL" id="LR796996">
    <property type="protein sequence ID" value="CAB4180528.1"/>
    <property type="molecule type" value="Genomic_DNA"/>
</dbReference>
<dbReference type="EMBL" id="LR797505">
    <property type="protein sequence ID" value="CAB4221857.1"/>
    <property type="molecule type" value="Genomic_DNA"/>
</dbReference>
<feature type="domain" description="GTP cyclohydrolase I" evidence="5">
    <location>
        <begin position="100"/>
        <end position="274"/>
    </location>
</feature>
<dbReference type="PROSITE" id="PS00860">
    <property type="entry name" value="GTP_CYCLOHYDROL_1_2"/>
    <property type="match status" value="1"/>
</dbReference>
<gene>
    <name evidence="7" type="ORF">UFOVP1045_44</name>
    <name evidence="8" type="ORF">UFOVP1194_98</name>
    <name evidence="9" type="ORF">UFOVP1641_94</name>
    <name evidence="6" type="ORF">UFOVP466_97</name>
</gene>
<dbReference type="GO" id="GO:0006729">
    <property type="term" value="P:tetrahydrobiopterin biosynthetic process"/>
    <property type="evidence" value="ECO:0007669"/>
    <property type="project" value="TreeGrafter"/>
</dbReference>
<evidence type="ECO:0000256" key="1">
    <source>
        <dbReference type="ARBA" id="ARBA00001052"/>
    </source>
</evidence>
<evidence type="ECO:0000256" key="2">
    <source>
        <dbReference type="ARBA" id="ARBA00005080"/>
    </source>
</evidence>
<dbReference type="GO" id="GO:0005525">
    <property type="term" value="F:GTP binding"/>
    <property type="evidence" value="ECO:0007669"/>
    <property type="project" value="TreeGrafter"/>
</dbReference>
<dbReference type="EMBL" id="LR797152">
    <property type="protein sequence ID" value="CAB4190723.1"/>
    <property type="molecule type" value="Genomic_DNA"/>
</dbReference>
<dbReference type="PANTHER" id="PTHR11109:SF7">
    <property type="entry name" value="GTP CYCLOHYDROLASE 1"/>
    <property type="match status" value="1"/>
</dbReference>
<evidence type="ECO:0000313" key="6">
    <source>
        <dbReference type="EMBL" id="CAB4144936.1"/>
    </source>
</evidence>
<sequence length="276" mass="30178">MTEVSWEDVVARIETKLSGFSRVYGVPTGGVIVAAMSGRMVHAVSEADVIVDDLVDSGATRQRYANTGKPFVGLWDKKDGSGDERLGWIKFPWEVQHAPEDAVVRLIEWCGEDPRRDGLLETPKRVVKAFREMTSGYADDPAVILSKTFDEKCDEMVVVSGISFTSLCEHHLLPFTGTVNIGYVPGKVVGLSKLARLVDCFSRRFQIQERLTAQIADAIDNALEAKGVAVVVRGQHACMSCRGVRKADATMVTSAMRGILIGDARARSEFLALCRG</sequence>
<keyword evidence="4 6" id="KW-0378">Hydrolase</keyword>
<dbReference type="Pfam" id="PF01227">
    <property type="entry name" value="GTP_cyclohydroI"/>
    <property type="match status" value="1"/>
</dbReference>
<dbReference type="InterPro" id="IPR020602">
    <property type="entry name" value="GTP_CycHdrlase_I_dom"/>
</dbReference>
<dbReference type="InterPro" id="IPR018234">
    <property type="entry name" value="GTP_CycHdrlase_I_CS"/>
</dbReference>
<dbReference type="Gene3D" id="3.30.1130.10">
    <property type="match status" value="1"/>
</dbReference>